<keyword evidence="2" id="KW-1133">Transmembrane helix</keyword>
<evidence type="ECO:0000313" key="4">
    <source>
        <dbReference type="EMBL" id="EPR77920.1"/>
    </source>
</evidence>
<feature type="compositionally biased region" description="Low complexity" evidence="1">
    <location>
        <begin position="625"/>
        <end position="647"/>
    </location>
</feature>
<dbReference type="OMA" id="VYMGSDQ"/>
<dbReference type="InParanoid" id="S7W563"/>
<dbReference type="PANTHER" id="PTHR22166:SF12">
    <property type="entry name" value="ENDOPLASMIC RETICULUM JUNCTION FORMATION PROTEIN LUNAPARK"/>
    <property type="match status" value="1"/>
</dbReference>
<organism evidence="4 5">
    <name type="scientific">Spraguea lophii (strain 42_110)</name>
    <name type="common">Microsporidian parasite</name>
    <dbReference type="NCBI Taxonomy" id="1358809"/>
    <lineage>
        <taxon>Eukaryota</taxon>
        <taxon>Fungi</taxon>
        <taxon>Fungi incertae sedis</taxon>
        <taxon>Microsporidia</taxon>
        <taxon>Spragueidae</taxon>
        <taxon>Spraguea</taxon>
    </lineage>
</organism>
<evidence type="ECO:0000256" key="1">
    <source>
        <dbReference type="SAM" id="MobiDB-lite"/>
    </source>
</evidence>
<proteinExistence type="predicted"/>
<keyword evidence="2" id="KW-0472">Membrane</keyword>
<dbReference type="HOGENOM" id="CLU_287876_0_0_1"/>
<feature type="domain" description="cDENN" evidence="3">
    <location>
        <begin position="365"/>
        <end position="436"/>
    </location>
</feature>
<comment type="caution">
    <text evidence="4">The sequence shown here is derived from an EMBL/GenBank/DDBJ whole genome shotgun (WGS) entry which is preliminary data.</text>
</comment>
<dbReference type="Gene3D" id="3.40.50.11500">
    <property type="match status" value="1"/>
</dbReference>
<reference evidence="5" key="1">
    <citation type="journal article" date="2013" name="PLoS Genet.">
        <title>The genome of Spraguea lophii and the basis of host-microsporidian interactions.</title>
        <authorList>
            <person name="Campbell S.E."/>
            <person name="Williams T.A."/>
            <person name="Yousuf A."/>
            <person name="Soanes D.M."/>
            <person name="Paszkiewicz K.H."/>
            <person name="Williams B.A.P."/>
        </authorList>
    </citation>
    <scope>NUCLEOTIDE SEQUENCE [LARGE SCALE GENOMIC DNA]</scope>
    <source>
        <strain evidence="5">42_110</strain>
    </source>
</reference>
<dbReference type="EMBL" id="ATCN01001137">
    <property type="protein sequence ID" value="EPR77920.1"/>
    <property type="molecule type" value="Genomic_DNA"/>
</dbReference>
<dbReference type="Proteomes" id="UP000014978">
    <property type="component" value="Unassembled WGS sequence"/>
</dbReference>
<evidence type="ECO:0000256" key="2">
    <source>
        <dbReference type="SAM" id="Phobius"/>
    </source>
</evidence>
<sequence length="1069" mass="127130">MIIKIFFSYHFISVSCFLPFMQISGYFKYKSTKLLVKDKYPISHMKVHPVNKQIPNDYYLLVNNNNKVCVFDNTESYNVLNKNIKDRNISNKNIDDRNIINDISSEKYYIIYTTGKHPQNYILYATNISEINRNINKDVICIDNKKYILKKKGSKKFHSVTIRNNKLVFYNRVSDDEKQDIQEESNKKILSDNKLEENDNKMKDKNNIYNDIKYNLISSNTIIPDIIPLVSSTINSFDSYRIGEIQKVLFSYKDTSVYSLVILFLEEIHVLLLHADKYTDNIENWIIKFSEIESKIDMNIFLETIRIDNKILLSIDNKDDGKDNKCNNNFVNGDDSNNDNNKNNNTNNNTNNNIILKYELSNYNYESYQSTFIIELLNSVLLEKRIIIYSSSNNKIFNILVCILKIINPFKYKNTIISRISKETEILVESPFPYILCYVMEEDKSKDKSNIFNRLRKSKNKENGKHNHNYKYFDRIMANKYNDNIVIIDLDGGRVFMNENKDDEEEEVYNESYKDGARVKIYQDDDKNIKHGNIDKRNGINESVEVKEGKPINNNAEGQVNDEKHKTINKSDNDNRDCKINEENKFKDNDINEHNKDNTKSDDCNNNKDNTKSDDCNNNEDNIRSKNNNNSRDNNNENNNKSTNNETNTKETIPKTDKKNKIKITKHKKNKSIYTTNKKNHYIELLFEEGLIEKYNKSNDKIKILKNYISMLTSVINRRLEEKILIILKKNNKNKLTKILYNIEDALKDKEQWFKEFNKTSMYKEYVITNEYTDKSNIITKKEDVNNYRKYYLVKEDKIDNNIENIFIKKIGDYNLYINYIEEEYKYIDILELYLYLYNGPLQHLIERLLKEYKNNNNEDNNGENSNRRDTINNNKNENTIKDNNNNDDTINDNNNNENTINDNNNNENTMRDNNNNHMKDNFKLIIPYIFKYYSERELYDEIIEFKRLIDNLEIKMKDDMLLNIKYYKDRKRVFFDELQDIECKVEVEDNIFTVYKIYDCSSSDTDNDNCNEEYDIILKSRIMGPKMILKLLKVNDNRGIEYFIENYPVLYFSIIILLKRYGLFNSFE</sequence>
<evidence type="ECO:0000259" key="3">
    <source>
        <dbReference type="Pfam" id="PF02141"/>
    </source>
</evidence>
<feature type="compositionally biased region" description="Low complexity" evidence="1">
    <location>
        <begin position="872"/>
        <end position="917"/>
    </location>
</feature>
<feature type="compositionally biased region" description="Basic and acidic residues" evidence="1">
    <location>
        <begin position="648"/>
        <end position="659"/>
    </location>
</feature>
<feature type="region of interest" description="Disordered" evidence="1">
    <location>
        <begin position="550"/>
        <end position="664"/>
    </location>
</feature>
<dbReference type="VEuPathDB" id="MicrosporidiaDB:SLOPH_2326"/>
<gene>
    <name evidence="4" type="ORF">SLOPH_2326</name>
</gene>
<feature type="region of interest" description="Disordered" evidence="1">
    <location>
        <begin position="326"/>
        <end position="348"/>
    </location>
</feature>
<keyword evidence="5" id="KW-1185">Reference proteome</keyword>
<dbReference type="Pfam" id="PF02141">
    <property type="entry name" value="DENN"/>
    <property type="match status" value="1"/>
</dbReference>
<accession>S7W563</accession>
<evidence type="ECO:0000313" key="5">
    <source>
        <dbReference type="Proteomes" id="UP000014978"/>
    </source>
</evidence>
<dbReference type="PROSITE" id="PS51257">
    <property type="entry name" value="PROKAR_LIPOPROTEIN"/>
    <property type="match status" value="1"/>
</dbReference>
<feature type="compositionally biased region" description="Basic and acidic residues" evidence="1">
    <location>
        <begin position="561"/>
        <end position="615"/>
    </location>
</feature>
<dbReference type="PANTHER" id="PTHR22166">
    <property type="entry name" value="ENDOPLASMIC RETICULUM JUNCTION FORMATION PROTEIN LUNAPARK"/>
    <property type="match status" value="1"/>
</dbReference>
<feature type="region of interest" description="Disordered" evidence="1">
    <location>
        <begin position="857"/>
        <end position="917"/>
    </location>
</feature>
<dbReference type="InterPro" id="IPR040115">
    <property type="entry name" value="Lnp"/>
</dbReference>
<feature type="transmembrane region" description="Helical" evidence="2">
    <location>
        <begin position="7"/>
        <end position="27"/>
    </location>
</feature>
<protein>
    <recommendedName>
        <fullName evidence="3">cDENN domain-containing protein</fullName>
    </recommendedName>
</protein>
<dbReference type="InterPro" id="IPR043153">
    <property type="entry name" value="DENN_C"/>
</dbReference>
<name>S7W563_SPRLO</name>
<dbReference type="GO" id="GO:0071782">
    <property type="term" value="C:endoplasmic reticulum tubular network"/>
    <property type="evidence" value="ECO:0007669"/>
    <property type="project" value="TreeGrafter"/>
</dbReference>
<dbReference type="GO" id="GO:0071786">
    <property type="term" value="P:endoplasmic reticulum tubular network organization"/>
    <property type="evidence" value="ECO:0007669"/>
    <property type="project" value="InterPro"/>
</dbReference>
<dbReference type="AlphaFoldDB" id="S7W563"/>
<keyword evidence="2" id="KW-0812">Transmembrane</keyword>
<dbReference type="InterPro" id="IPR001194">
    <property type="entry name" value="cDENN_dom"/>
</dbReference>